<dbReference type="Gene3D" id="3.40.50.1820">
    <property type="entry name" value="alpha/beta hydrolase"/>
    <property type="match status" value="1"/>
</dbReference>
<accession>A0A6L7GPB1</accession>
<dbReference type="GO" id="GO:0016787">
    <property type="term" value="F:hydrolase activity"/>
    <property type="evidence" value="ECO:0007669"/>
    <property type="project" value="UniProtKB-KW"/>
</dbReference>
<organism evidence="1 2">
    <name type="scientific">Gordonia mangrovi</name>
    <dbReference type="NCBI Taxonomy" id="2665643"/>
    <lineage>
        <taxon>Bacteria</taxon>
        <taxon>Bacillati</taxon>
        <taxon>Actinomycetota</taxon>
        <taxon>Actinomycetes</taxon>
        <taxon>Mycobacteriales</taxon>
        <taxon>Gordoniaceae</taxon>
        <taxon>Gordonia</taxon>
    </lineage>
</organism>
<name>A0A6L7GPB1_9ACTN</name>
<reference evidence="1 2" key="1">
    <citation type="submission" date="2019-11" db="EMBL/GenBank/DDBJ databases">
        <title>Gordonia sp. nov., a novel actinobacterium isolated from mangrove soil in Hainan.</title>
        <authorList>
            <person name="Huang X."/>
            <person name="Xie Y."/>
            <person name="Chu X."/>
            <person name="Xiao K."/>
        </authorList>
    </citation>
    <scope>NUCLEOTIDE SEQUENCE [LARGE SCALE GENOMIC DNA]</scope>
    <source>
        <strain evidence="1 2">HNM0687</strain>
    </source>
</reference>
<protein>
    <submittedName>
        <fullName evidence="1">Alpha/beta hydrolase</fullName>
    </submittedName>
</protein>
<sequence length="157" mass="17099">MNRADPTVVIVPGLRDHVADHWQTHLGAALDNSVTVAPLERDKLSRRARVAALDEVLQRVHGPVVLVAHSAGVITTVHWAQHPTREIAGALLVTPADLELPLPAGYPSTEELDCGGWNPIRIRTLGPRAAAHVRTPRERLRAEVGVITHRLRPAAPR</sequence>
<dbReference type="EMBL" id="WMBR01000002">
    <property type="protein sequence ID" value="MXP21452.1"/>
    <property type="molecule type" value="Genomic_DNA"/>
</dbReference>
<proteinExistence type="predicted"/>
<dbReference type="SUPFAM" id="SSF53474">
    <property type="entry name" value="alpha/beta-Hydrolases"/>
    <property type="match status" value="1"/>
</dbReference>
<dbReference type="AlphaFoldDB" id="A0A6L7GPB1"/>
<evidence type="ECO:0000313" key="1">
    <source>
        <dbReference type="EMBL" id="MXP21452.1"/>
    </source>
</evidence>
<keyword evidence="2" id="KW-1185">Reference proteome</keyword>
<dbReference type="Pfam" id="PF06821">
    <property type="entry name" value="Ser_hydrolase"/>
    <property type="match status" value="1"/>
</dbReference>
<evidence type="ECO:0000313" key="2">
    <source>
        <dbReference type="Proteomes" id="UP000475545"/>
    </source>
</evidence>
<gene>
    <name evidence="1" type="ORF">GIY30_08820</name>
</gene>
<dbReference type="InterPro" id="IPR010662">
    <property type="entry name" value="RBBP9/YdeN"/>
</dbReference>
<keyword evidence="1" id="KW-0378">Hydrolase</keyword>
<dbReference type="InterPro" id="IPR029058">
    <property type="entry name" value="AB_hydrolase_fold"/>
</dbReference>
<comment type="caution">
    <text evidence="1">The sequence shown here is derived from an EMBL/GenBank/DDBJ whole genome shotgun (WGS) entry which is preliminary data.</text>
</comment>
<dbReference type="Proteomes" id="UP000475545">
    <property type="component" value="Unassembled WGS sequence"/>
</dbReference>